<dbReference type="Proteomes" id="UP000033869">
    <property type="component" value="Unassembled WGS sequence"/>
</dbReference>
<name>A0A0G0W8L8_UNCC2</name>
<accession>A0A0G0W8L8</accession>
<dbReference type="InterPro" id="IPR050696">
    <property type="entry name" value="FtsA/MreB"/>
</dbReference>
<evidence type="ECO:0000313" key="1">
    <source>
        <dbReference type="EMBL" id="KKS09325.1"/>
    </source>
</evidence>
<protein>
    <submittedName>
        <fullName evidence="1">Type IV pilus assembly protein PilM</fullName>
    </submittedName>
</protein>
<dbReference type="InterPro" id="IPR043129">
    <property type="entry name" value="ATPase_NBD"/>
</dbReference>
<reference evidence="1 2" key="1">
    <citation type="journal article" date="2015" name="Nature">
        <title>rRNA introns, odd ribosomes, and small enigmatic genomes across a large radiation of phyla.</title>
        <authorList>
            <person name="Brown C.T."/>
            <person name="Hug L.A."/>
            <person name="Thomas B.C."/>
            <person name="Sharon I."/>
            <person name="Castelle C.J."/>
            <person name="Singh A."/>
            <person name="Wilkins M.J."/>
            <person name="Williams K.H."/>
            <person name="Banfield J.F."/>
        </authorList>
    </citation>
    <scope>NUCLEOTIDE SEQUENCE [LARGE SCALE GENOMIC DNA]</scope>
</reference>
<dbReference type="InterPro" id="IPR005883">
    <property type="entry name" value="PilM"/>
</dbReference>
<dbReference type="PANTHER" id="PTHR32432:SF3">
    <property type="entry name" value="ETHANOLAMINE UTILIZATION PROTEIN EUTJ"/>
    <property type="match status" value="1"/>
</dbReference>
<dbReference type="Pfam" id="PF11104">
    <property type="entry name" value="PilM_2"/>
    <property type="match status" value="1"/>
</dbReference>
<proteinExistence type="predicted"/>
<gene>
    <name evidence="1" type="ORF">UU65_C0002G0103</name>
</gene>
<dbReference type="Gene3D" id="3.30.420.40">
    <property type="match status" value="2"/>
</dbReference>
<dbReference type="PANTHER" id="PTHR32432">
    <property type="entry name" value="CELL DIVISION PROTEIN FTSA-RELATED"/>
    <property type="match status" value="1"/>
</dbReference>
<organism evidence="1 2">
    <name type="scientific">candidate division CPR2 bacterium GW2011_GWC1_41_48</name>
    <dbReference type="NCBI Taxonomy" id="1618344"/>
    <lineage>
        <taxon>Bacteria</taxon>
        <taxon>Bacteria division CPR2</taxon>
    </lineage>
</organism>
<sequence>MGLFSKSEDFFGLDIGSMAIKLVQLRNTSDKPSLVTYGTANIPLGLSQSDSEIDIRRLAEVVKQLAKGTRVTTKNVVTSLPENQVFTLVTKIPQMPPLELAKAVKWQADQNLPIKIDDVKLDWQVINAPKDGNIPFTVMIIAAPIERVKRIAKLIDEAGLNLLALETANIAIARALANLPGSKIMILDIGAMTTEIAIVENHIMLHSRSVTVGGEAFTRAISHTLGLDLTQAEQFKKKFGLTLDKLEGRVFKAVKPILSNIVDEVARSMQYFEEQFGSRVDLVLISGGSAKMPEMATFFAKTLNIDVQIANPWKRISFPVSVQEDILNNAPDYATVIGLAMREAK</sequence>
<dbReference type="EMBL" id="LCBL01000002">
    <property type="protein sequence ID" value="KKS09325.1"/>
    <property type="molecule type" value="Genomic_DNA"/>
</dbReference>
<dbReference type="CDD" id="cd24049">
    <property type="entry name" value="ASKHA_NBD_PilM"/>
    <property type="match status" value="1"/>
</dbReference>
<comment type="caution">
    <text evidence="1">The sequence shown here is derived from an EMBL/GenBank/DDBJ whole genome shotgun (WGS) entry which is preliminary data.</text>
</comment>
<dbReference type="NCBIfam" id="TIGR01175">
    <property type="entry name" value="pilM"/>
    <property type="match status" value="1"/>
</dbReference>
<evidence type="ECO:0000313" key="2">
    <source>
        <dbReference type="Proteomes" id="UP000033869"/>
    </source>
</evidence>
<dbReference type="AlphaFoldDB" id="A0A0G0W8L8"/>
<dbReference type="PIRSF" id="PIRSF019169">
    <property type="entry name" value="PilM"/>
    <property type="match status" value="1"/>
</dbReference>
<dbReference type="Gene3D" id="3.30.1490.300">
    <property type="match status" value="1"/>
</dbReference>
<dbReference type="SUPFAM" id="SSF53067">
    <property type="entry name" value="Actin-like ATPase domain"/>
    <property type="match status" value="2"/>
</dbReference>